<name>A0ABX5KX61_9BURK</name>
<protein>
    <submittedName>
        <fullName evidence="2">Uncharacterized protein</fullName>
    </submittedName>
</protein>
<dbReference type="Proteomes" id="UP000245712">
    <property type="component" value="Unassembled WGS sequence"/>
</dbReference>
<reference evidence="2 3" key="1">
    <citation type="submission" date="2018-05" db="EMBL/GenBank/DDBJ databases">
        <title>Genomic Encyclopedia of Type Strains, Phase IV (KMG-V): Genome sequencing to study the core and pangenomes of soil and plant-associated prokaryotes.</title>
        <authorList>
            <person name="Whitman W."/>
        </authorList>
    </citation>
    <scope>NUCLEOTIDE SEQUENCE [LARGE SCALE GENOMIC DNA]</scope>
    <source>
        <strain evidence="2 3">SCZa-39</strain>
    </source>
</reference>
<keyword evidence="3" id="KW-1185">Reference proteome</keyword>
<evidence type="ECO:0000313" key="2">
    <source>
        <dbReference type="EMBL" id="PVX85680.1"/>
    </source>
</evidence>
<gene>
    <name evidence="2" type="ORF">C7402_103257</name>
</gene>
<accession>A0ABX5KX61</accession>
<sequence length="106" mass="11255">MDDERKARIGAIAGKLVQEVMLTGLTWDEAVAALGLAAKETAQAAASAGHAPASECLALARRCFEDAFAQEVHVVIADGSAQRRDADSDENPLLATARRRQTSKLH</sequence>
<evidence type="ECO:0000313" key="3">
    <source>
        <dbReference type="Proteomes" id="UP000245712"/>
    </source>
</evidence>
<feature type="compositionally biased region" description="Basic residues" evidence="1">
    <location>
        <begin position="97"/>
        <end position="106"/>
    </location>
</feature>
<evidence type="ECO:0000256" key="1">
    <source>
        <dbReference type="SAM" id="MobiDB-lite"/>
    </source>
</evidence>
<dbReference type="RefSeq" id="WP_133254435.1">
    <property type="nucleotide sequence ID" value="NZ_QEOB01000003.1"/>
</dbReference>
<dbReference type="EMBL" id="QEOB01000003">
    <property type="protein sequence ID" value="PVX85680.1"/>
    <property type="molecule type" value="Genomic_DNA"/>
</dbReference>
<comment type="caution">
    <text evidence="2">The sequence shown here is derived from an EMBL/GenBank/DDBJ whole genome shotgun (WGS) entry which is preliminary data.</text>
</comment>
<organism evidence="2 3">
    <name type="scientific">Paraburkholderia unamae</name>
    <dbReference type="NCBI Taxonomy" id="219649"/>
    <lineage>
        <taxon>Bacteria</taxon>
        <taxon>Pseudomonadati</taxon>
        <taxon>Pseudomonadota</taxon>
        <taxon>Betaproteobacteria</taxon>
        <taxon>Burkholderiales</taxon>
        <taxon>Burkholderiaceae</taxon>
        <taxon>Paraburkholderia</taxon>
    </lineage>
</organism>
<feature type="region of interest" description="Disordered" evidence="1">
    <location>
        <begin position="79"/>
        <end position="106"/>
    </location>
</feature>
<proteinExistence type="predicted"/>